<keyword evidence="1" id="KW-0732">Signal</keyword>
<dbReference type="SUPFAM" id="SSF50814">
    <property type="entry name" value="Lipocalins"/>
    <property type="match status" value="1"/>
</dbReference>
<evidence type="ECO:0000313" key="2">
    <source>
        <dbReference type="EMBL" id="CAD8682674.1"/>
    </source>
</evidence>
<sequence>MRLWSPWRLVAFAYAFAALLTVAASAEEASDGYCPGSPSTIHAKCSLTAMFDNPCDVVKYEVLARVQGTPIPWQDPHNHGTYAMAHSSEHVLEGTHVTGSGTYTDKFKLTFEEGNPGECVLHACSESQVFSIYDFDTNYCNLRNLYCSARDGCVSVHSDLTLKKEELGSCLAHNKRTCTSAPAANGLLDVLPPRKFLQRLFSDRGTRAQRPLELTSSEAVIPAVSDSKEACPIVETQPNFDLSAYVAARWYVQQQMATEYLPSSWNFCTQAVYKPLERKSFNGYTIQVHNYAEEEDGTVHKTGNFLCAMEDPEANDSAKLLVGPCFLPNIPGRTTGPYWVLAYDEGEGFALISGGQPTVRTPDGCTTSAGTNGAGLWIFTRQQTRDDKLVNKVRGIAKAKGFDVSVLEDVAQEGCPSEAPL</sequence>
<evidence type="ECO:0008006" key="3">
    <source>
        <dbReference type="Google" id="ProtNLM"/>
    </source>
</evidence>
<dbReference type="PANTHER" id="PTHR10612:SF56">
    <property type="entry name" value="LIPOCALIN_CYTOSOLIC FATTY-ACID BINDING DOMAIN-CONTAINING PROTEIN"/>
    <property type="match status" value="1"/>
</dbReference>
<feature type="signal peptide" evidence="1">
    <location>
        <begin position="1"/>
        <end position="25"/>
    </location>
</feature>
<organism evidence="2">
    <name type="scientific">Pyramimonas obovata</name>
    <dbReference type="NCBI Taxonomy" id="1411642"/>
    <lineage>
        <taxon>Eukaryota</taxon>
        <taxon>Viridiplantae</taxon>
        <taxon>Chlorophyta</taxon>
        <taxon>Pyramimonadophyceae</taxon>
        <taxon>Pyramimonadales</taxon>
        <taxon>Pyramimonadaceae</taxon>
        <taxon>Pyramimonas</taxon>
        <taxon>Pyramimonas incertae sedis</taxon>
    </lineage>
</organism>
<feature type="chain" id="PRO_5031394180" description="Lipocalin/cytosolic fatty-acid binding domain-containing protein" evidence="1">
    <location>
        <begin position="26"/>
        <end position="421"/>
    </location>
</feature>
<dbReference type="GO" id="GO:0006629">
    <property type="term" value="P:lipid metabolic process"/>
    <property type="evidence" value="ECO:0007669"/>
    <property type="project" value="TreeGrafter"/>
</dbReference>
<evidence type="ECO:0000256" key="1">
    <source>
        <dbReference type="SAM" id="SignalP"/>
    </source>
</evidence>
<accession>A0A7S0RNB3</accession>
<dbReference type="GO" id="GO:0005737">
    <property type="term" value="C:cytoplasm"/>
    <property type="evidence" value="ECO:0007669"/>
    <property type="project" value="TreeGrafter"/>
</dbReference>
<name>A0A7S0RNB3_9CHLO</name>
<reference evidence="2" key="1">
    <citation type="submission" date="2021-01" db="EMBL/GenBank/DDBJ databases">
        <authorList>
            <person name="Corre E."/>
            <person name="Pelletier E."/>
            <person name="Niang G."/>
            <person name="Scheremetjew M."/>
            <person name="Finn R."/>
            <person name="Kale V."/>
            <person name="Holt S."/>
            <person name="Cochrane G."/>
            <person name="Meng A."/>
            <person name="Brown T."/>
            <person name="Cohen L."/>
        </authorList>
    </citation>
    <scope>NUCLEOTIDE SEQUENCE</scope>
    <source>
        <strain evidence="2">CCMP722</strain>
    </source>
</reference>
<dbReference type="Gene3D" id="2.40.128.20">
    <property type="match status" value="1"/>
</dbReference>
<dbReference type="InterPro" id="IPR012674">
    <property type="entry name" value="Calycin"/>
</dbReference>
<dbReference type="EMBL" id="HBFA01031854">
    <property type="protein sequence ID" value="CAD8682674.1"/>
    <property type="molecule type" value="Transcribed_RNA"/>
</dbReference>
<protein>
    <recommendedName>
        <fullName evidence="3">Lipocalin/cytosolic fatty-acid binding domain-containing protein</fullName>
    </recommendedName>
</protein>
<dbReference type="AlphaFoldDB" id="A0A7S0RNB3"/>
<dbReference type="GO" id="GO:0000302">
    <property type="term" value="P:response to reactive oxygen species"/>
    <property type="evidence" value="ECO:0007669"/>
    <property type="project" value="TreeGrafter"/>
</dbReference>
<gene>
    <name evidence="2" type="ORF">POBO1169_LOCUS16029</name>
</gene>
<proteinExistence type="predicted"/>
<dbReference type="PANTHER" id="PTHR10612">
    <property type="entry name" value="APOLIPOPROTEIN D"/>
    <property type="match status" value="1"/>
</dbReference>